<dbReference type="SUPFAM" id="SSF143422">
    <property type="entry name" value="Transposase IS200-like"/>
    <property type="match status" value="1"/>
</dbReference>
<protein>
    <recommendedName>
        <fullName evidence="1">Transposase IS200-like domain-containing protein</fullName>
    </recommendedName>
</protein>
<dbReference type="GO" id="GO:0004803">
    <property type="term" value="F:transposase activity"/>
    <property type="evidence" value="ECO:0007669"/>
    <property type="project" value="InterPro"/>
</dbReference>
<dbReference type="Pfam" id="PF13384">
    <property type="entry name" value="HTH_23"/>
    <property type="match status" value="1"/>
</dbReference>
<feature type="domain" description="Transposase IS200-like" evidence="1">
    <location>
        <begin position="9"/>
        <end position="123"/>
    </location>
</feature>
<dbReference type="OrthoDB" id="9814067at2"/>
<dbReference type="RefSeq" id="WP_007195294.1">
    <property type="nucleotide sequence ID" value="NZ_AFWV01000019.1"/>
</dbReference>
<dbReference type="InterPro" id="IPR036515">
    <property type="entry name" value="Transposase_17_sf"/>
</dbReference>
<proteinExistence type="predicted"/>
<dbReference type="STRING" id="768671.ThimaDRAFT_4422"/>
<accession>F9UHL9</accession>
<evidence type="ECO:0000313" key="3">
    <source>
        <dbReference type="Proteomes" id="UP000005459"/>
    </source>
</evidence>
<dbReference type="GO" id="GO:0006313">
    <property type="term" value="P:DNA transposition"/>
    <property type="evidence" value="ECO:0007669"/>
    <property type="project" value="InterPro"/>
</dbReference>
<dbReference type="SMART" id="SM01321">
    <property type="entry name" value="Y1_Tnp"/>
    <property type="match status" value="1"/>
</dbReference>
<sequence length="298" mass="33297">MARPLRIELAGGLYHVTSRGDRREAIYRDDEDRAAWLAVFAEACARFNWRCHAYCQMTNHYHVVVETAEGNLSKGMRQLNGVFTQRVNRRHGLVGHLFQGRFKGILVERDTYLLELVRYVVLNPVRAGMVADAGDWVWSSYPAMLGRVPAPPWLETDWVLGQFGPARAAAQAAYADFVAEGVGRSSVWDGLRCQVFLGTDGFVERHRALASDPQRLREVPRAQRRGLAKPLSAFGDQSATPREAMARAFASGAYTMQEIAEHFGVHYSTVSRAVRRFERAAAGSAAPESSHRRGDFTT</sequence>
<dbReference type="eggNOG" id="COG1943">
    <property type="taxonomic scope" value="Bacteria"/>
</dbReference>
<keyword evidence="3" id="KW-1185">Reference proteome</keyword>
<gene>
    <name evidence="2" type="ORF">ThimaDRAFT_4422</name>
</gene>
<reference evidence="2 3" key="1">
    <citation type="submission" date="2011-06" db="EMBL/GenBank/DDBJ databases">
        <title>The draft genome of Thiocapsa marina 5811.</title>
        <authorList>
            <consortium name="US DOE Joint Genome Institute (JGI-PGF)"/>
            <person name="Lucas S."/>
            <person name="Han J."/>
            <person name="Cheng J.-F."/>
            <person name="Goodwin L."/>
            <person name="Pitluck S."/>
            <person name="Peters L."/>
            <person name="Land M.L."/>
            <person name="Hauser L."/>
            <person name="Vogl K."/>
            <person name="Liu Z."/>
            <person name="Imhoff J."/>
            <person name="Thiel V."/>
            <person name="Frigaard N.-U."/>
            <person name="Bryant D."/>
            <person name="Woyke T.J."/>
        </authorList>
    </citation>
    <scope>NUCLEOTIDE SEQUENCE [LARGE SCALE GENOMIC DNA]</scope>
    <source>
        <strain evidence="2 3">5811</strain>
    </source>
</reference>
<dbReference type="PANTHER" id="PTHR34322">
    <property type="entry name" value="TRANSPOSASE, Y1_TNP DOMAIN-CONTAINING"/>
    <property type="match status" value="1"/>
</dbReference>
<evidence type="ECO:0000259" key="1">
    <source>
        <dbReference type="SMART" id="SM01321"/>
    </source>
</evidence>
<dbReference type="Gene3D" id="3.30.70.1290">
    <property type="entry name" value="Transposase IS200-like"/>
    <property type="match status" value="1"/>
</dbReference>
<dbReference type="EMBL" id="AFWV01000019">
    <property type="protein sequence ID" value="EGV16328.1"/>
    <property type="molecule type" value="Genomic_DNA"/>
</dbReference>
<dbReference type="GO" id="GO:0003677">
    <property type="term" value="F:DNA binding"/>
    <property type="evidence" value="ECO:0007669"/>
    <property type="project" value="InterPro"/>
</dbReference>
<dbReference type="InterPro" id="IPR002686">
    <property type="entry name" value="Transposase_17"/>
</dbReference>
<dbReference type="Pfam" id="PF01797">
    <property type="entry name" value="Y1_Tnp"/>
    <property type="match status" value="1"/>
</dbReference>
<name>F9UHL9_9GAMM</name>
<dbReference type="Proteomes" id="UP000005459">
    <property type="component" value="Unassembled WGS sequence"/>
</dbReference>
<organism evidence="2 3">
    <name type="scientific">Thiocapsa marina 5811</name>
    <dbReference type="NCBI Taxonomy" id="768671"/>
    <lineage>
        <taxon>Bacteria</taxon>
        <taxon>Pseudomonadati</taxon>
        <taxon>Pseudomonadota</taxon>
        <taxon>Gammaproteobacteria</taxon>
        <taxon>Chromatiales</taxon>
        <taxon>Chromatiaceae</taxon>
        <taxon>Thiocapsa</taxon>
    </lineage>
</organism>
<dbReference type="PATRIC" id="fig|768671.3.peg.4664"/>
<evidence type="ECO:0000313" key="2">
    <source>
        <dbReference type="EMBL" id="EGV16328.1"/>
    </source>
</evidence>
<dbReference type="AlphaFoldDB" id="F9UHL9"/>
<dbReference type="PANTHER" id="PTHR34322:SF2">
    <property type="entry name" value="TRANSPOSASE IS200-LIKE DOMAIN-CONTAINING PROTEIN"/>
    <property type="match status" value="1"/>
</dbReference>